<proteinExistence type="predicted"/>
<dbReference type="RefSeq" id="WP_055290678.1">
    <property type="nucleotide sequence ID" value="NZ_CP173382.1"/>
</dbReference>
<dbReference type="GeneID" id="97392570"/>
<evidence type="ECO:0000313" key="3">
    <source>
        <dbReference type="EMBL" id="CUN21200.1"/>
    </source>
</evidence>
<dbReference type="Pfam" id="PF01471">
    <property type="entry name" value="PG_binding_1"/>
    <property type="match status" value="1"/>
</dbReference>
<dbReference type="SUPFAM" id="SSF47090">
    <property type="entry name" value="PGBD-like"/>
    <property type="match status" value="1"/>
</dbReference>
<accession>A0A173V3C9</accession>
<feature type="signal peptide" evidence="1">
    <location>
        <begin position="1"/>
        <end position="25"/>
    </location>
</feature>
<dbReference type="EMBL" id="CYYA01000020">
    <property type="protein sequence ID" value="CUN21200.1"/>
    <property type="molecule type" value="Genomic_DNA"/>
</dbReference>
<protein>
    <submittedName>
        <fullName evidence="3">Uncharacterized conserved protein</fullName>
    </submittedName>
</protein>
<dbReference type="InterPro" id="IPR002477">
    <property type="entry name" value="Peptidoglycan-bd-like"/>
</dbReference>
<name>A0A173V3C9_EUBRA</name>
<feature type="domain" description="Peptidoglycan binding-like" evidence="2">
    <location>
        <begin position="314"/>
        <end position="365"/>
    </location>
</feature>
<dbReference type="AlphaFoldDB" id="A0A173V3C9"/>
<keyword evidence="1" id="KW-0732">Signal</keyword>
<organism evidence="3 4">
    <name type="scientific">Eubacterium ramulus</name>
    <dbReference type="NCBI Taxonomy" id="39490"/>
    <lineage>
        <taxon>Bacteria</taxon>
        <taxon>Bacillati</taxon>
        <taxon>Bacillota</taxon>
        <taxon>Clostridia</taxon>
        <taxon>Eubacteriales</taxon>
        <taxon>Eubacteriaceae</taxon>
        <taxon>Eubacterium</taxon>
    </lineage>
</organism>
<dbReference type="InterPro" id="IPR036366">
    <property type="entry name" value="PGBDSf"/>
</dbReference>
<dbReference type="InterPro" id="IPR036365">
    <property type="entry name" value="PGBD-like_sf"/>
</dbReference>
<evidence type="ECO:0000259" key="2">
    <source>
        <dbReference type="Pfam" id="PF01471"/>
    </source>
</evidence>
<dbReference type="InterPro" id="IPR048713">
    <property type="entry name" value="Choline_bind_rpt"/>
</dbReference>
<dbReference type="Proteomes" id="UP000095492">
    <property type="component" value="Unassembled WGS sequence"/>
</dbReference>
<dbReference type="Gene3D" id="1.10.101.10">
    <property type="entry name" value="PGBD-like superfamily/PGBD"/>
    <property type="match status" value="1"/>
</dbReference>
<evidence type="ECO:0000256" key="1">
    <source>
        <dbReference type="SAM" id="SignalP"/>
    </source>
</evidence>
<feature type="chain" id="PRO_5008013515" evidence="1">
    <location>
        <begin position="26"/>
        <end position="704"/>
    </location>
</feature>
<gene>
    <name evidence="3" type="ORF">ERS852448_02440</name>
</gene>
<reference evidence="3 4" key="1">
    <citation type="submission" date="2015-09" db="EMBL/GenBank/DDBJ databases">
        <authorList>
            <consortium name="Pathogen Informatics"/>
        </authorList>
    </citation>
    <scope>NUCLEOTIDE SEQUENCE [LARGE SCALE GENOMIC DNA]</scope>
    <source>
        <strain evidence="3 4">2789STDY5608891</strain>
    </source>
</reference>
<dbReference type="Pfam" id="PF21540">
    <property type="entry name" value="Choline_bind_4"/>
    <property type="match status" value="7"/>
</dbReference>
<sequence length="704" mass="77469">MKRKKLAAFGLVIALTASSSSAAFAAAVPAASNMETTAVQQMDQAEETDTDILSDSEAVELQQEIASYSNDGILLTAAAPSTIGGVATTDIINAAKVMIRKYEGSYSSVNANDNGALSIGKMQWHADRAKSLLRIIISGDAASAQAILGDALYNEILSDASWSKRILTTDEAKKMQTLLATTQSQLAQDVQENTDVTGYVNDIYNRGIRNAAAVVYLADVENQSGSGGVKTILSYAKNFGNLGDLTLNEIHITTVCYAYTNRNSWLSQSDSNRKSYITRRINAYTDASGLGWTYCNAGDYRMPSASPAANKIGIQWLQNALNQYQNAGLSLDGSYGPATKAAVRAFQQNTGLSVDGDAGVDTIRELIRRLYFNKAIYGRSEIIGNTVTGLVQDTDGRWVYKVNDKIDTTYTGLASNEYGWWYILNGVLDFSYNGFGRNGDSWWYCRGGKVQFDDNGVIEGTVNGTYGWWKVVNSQVIFDNDVCANASGWWKITNGKVDFDYTGLAQNAGGWWYIHNGAVDFGYTGFGQNGNSWWYCRDGQVHFDDTDVIEGTVNGTYGWWKVVNSQVIFDNDVCANVYGWWKITDGKVDFGYTGLAQNVGGWWYIRNGAVDFDKNSVLEGTINGDTAWWNVRGGQVIFRSTVADNEMGWWRIENGKVNFGYNGIAQNDFGWWYIRNGQVDFGYTGTVTDGNRTYQVVNGNVNRQ</sequence>
<evidence type="ECO:0000313" key="4">
    <source>
        <dbReference type="Proteomes" id="UP000095492"/>
    </source>
</evidence>
<dbReference type="STRING" id="39490.ERS852448_02440"/>